<evidence type="ECO:0000313" key="3">
    <source>
        <dbReference type="Proteomes" id="UP000256964"/>
    </source>
</evidence>
<sequence length="202" mass="22210">MSTPIAAVLTLTPHNPCNATVCDVDGKALYTVYTEHGKATVTYVADADEEVLASLEWHDTRPDRVTLGKGSPMSLRDWMHFSPIPFKDDVTFKDGSGRKYKWRGNSPGRALELFAEDDGSKEPISRFFKSRKDHKTGKVESAQLAFTARALEIRDTVVMSFLFLEKGRRVNENTSQNVGDVLGAPPLGAVMGVNSRLHNGGV</sequence>
<reference evidence="2 3" key="1">
    <citation type="journal article" date="2018" name="Biotechnol. Biofuels">
        <title>Integrative visual omics of the white-rot fungus Polyporus brumalis exposes the biotechnological potential of its oxidative enzymes for delignifying raw plant biomass.</title>
        <authorList>
            <person name="Miyauchi S."/>
            <person name="Rancon A."/>
            <person name="Drula E."/>
            <person name="Hage H."/>
            <person name="Chaduli D."/>
            <person name="Favel A."/>
            <person name="Grisel S."/>
            <person name="Henrissat B."/>
            <person name="Herpoel-Gimbert I."/>
            <person name="Ruiz-Duenas F.J."/>
            <person name="Chevret D."/>
            <person name="Hainaut M."/>
            <person name="Lin J."/>
            <person name="Wang M."/>
            <person name="Pangilinan J."/>
            <person name="Lipzen A."/>
            <person name="Lesage-Meessen L."/>
            <person name="Navarro D."/>
            <person name="Riley R."/>
            <person name="Grigoriev I.V."/>
            <person name="Zhou S."/>
            <person name="Raouche S."/>
            <person name="Rosso M.N."/>
        </authorList>
    </citation>
    <scope>NUCLEOTIDE SEQUENCE [LARGE SCALE GENOMIC DNA]</scope>
    <source>
        <strain evidence="2 3">BRFM 1820</strain>
    </source>
</reference>
<protein>
    <recommendedName>
        <fullName evidence="1">DUF6593 domain-containing protein</fullName>
    </recommendedName>
</protein>
<dbReference type="Pfam" id="PF20236">
    <property type="entry name" value="DUF6593"/>
    <property type="match status" value="1"/>
</dbReference>
<dbReference type="Proteomes" id="UP000256964">
    <property type="component" value="Unassembled WGS sequence"/>
</dbReference>
<name>A0A371CU93_9APHY</name>
<evidence type="ECO:0000259" key="1">
    <source>
        <dbReference type="Pfam" id="PF20236"/>
    </source>
</evidence>
<keyword evidence="3" id="KW-1185">Reference proteome</keyword>
<accession>A0A371CU93</accession>
<dbReference type="InterPro" id="IPR046528">
    <property type="entry name" value="DUF6593"/>
</dbReference>
<dbReference type="EMBL" id="KZ857459">
    <property type="protein sequence ID" value="RDX43842.1"/>
    <property type="molecule type" value="Genomic_DNA"/>
</dbReference>
<organism evidence="2 3">
    <name type="scientific">Lentinus brumalis</name>
    <dbReference type="NCBI Taxonomy" id="2498619"/>
    <lineage>
        <taxon>Eukaryota</taxon>
        <taxon>Fungi</taxon>
        <taxon>Dikarya</taxon>
        <taxon>Basidiomycota</taxon>
        <taxon>Agaricomycotina</taxon>
        <taxon>Agaricomycetes</taxon>
        <taxon>Polyporales</taxon>
        <taxon>Polyporaceae</taxon>
        <taxon>Lentinus</taxon>
    </lineage>
</organism>
<dbReference type="AlphaFoldDB" id="A0A371CU93"/>
<dbReference type="OrthoDB" id="3256331at2759"/>
<gene>
    <name evidence="2" type="ORF">OH76DRAFT_1178893</name>
</gene>
<proteinExistence type="predicted"/>
<evidence type="ECO:0000313" key="2">
    <source>
        <dbReference type="EMBL" id="RDX43842.1"/>
    </source>
</evidence>
<feature type="domain" description="DUF6593" evidence="1">
    <location>
        <begin position="15"/>
        <end position="169"/>
    </location>
</feature>